<gene>
    <name evidence="4" type="ORF">UCREL1_9116</name>
</gene>
<dbReference type="PANTHER" id="PTHR30344">
    <property type="entry name" value="6-PHOSPHOGLUCONOLACTONASE-RELATED"/>
    <property type="match status" value="1"/>
</dbReference>
<dbReference type="KEGG" id="ela:UCREL1_9116"/>
<dbReference type="PANTHER" id="PTHR30344:SF1">
    <property type="entry name" value="6-PHOSPHOGLUCONOLACTONASE"/>
    <property type="match status" value="1"/>
</dbReference>
<dbReference type="eggNOG" id="ENOG502S0CU">
    <property type="taxonomic scope" value="Eukaryota"/>
</dbReference>
<dbReference type="GO" id="GO:0017057">
    <property type="term" value="F:6-phosphogluconolactonase activity"/>
    <property type="evidence" value="ECO:0007669"/>
    <property type="project" value="TreeGrafter"/>
</dbReference>
<dbReference type="InterPro" id="IPR019405">
    <property type="entry name" value="Lactonase_7-beta_prop"/>
</dbReference>
<keyword evidence="3" id="KW-0732">Signal</keyword>
<dbReference type="AlphaFoldDB" id="M7SIE4"/>
<evidence type="ECO:0000256" key="2">
    <source>
        <dbReference type="SAM" id="MobiDB-lite"/>
    </source>
</evidence>
<feature type="signal peptide" evidence="3">
    <location>
        <begin position="1"/>
        <end position="17"/>
    </location>
</feature>
<dbReference type="SUPFAM" id="SSF51004">
    <property type="entry name" value="C-terminal (heme d1) domain of cytochrome cd1-nitrite reductase"/>
    <property type="match status" value="1"/>
</dbReference>
<dbReference type="Pfam" id="PF10282">
    <property type="entry name" value="Lactonase"/>
    <property type="match status" value="1"/>
</dbReference>
<dbReference type="InterPro" id="IPR011048">
    <property type="entry name" value="Haem_d1_sf"/>
</dbReference>
<dbReference type="InterPro" id="IPR050282">
    <property type="entry name" value="Cycloisomerase_2"/>
</dbReference>
<dbReference type="OrthoDB" id="9972196at2759"/>
<protein>
    <submittedName>
        <fullName evidence="4">Putative 6-phosphogluconolactonase protein</fullName>
    </submittedName>
</protein>
<dbReference type="Proteomes" id="UP000012174">
    <property type="component" value="Unassembled WGS sequence"/>
</dbReference>
<evidence type="ECO:0000256" key="1">
    <source>
        <dbReference type="ARBA" id="ARBA00005564"/>
    </source>
</evidence>
<reference evidence="5" key="1">
    <citation type="journal article" date="2013" name="Genome Announc.">
        <title>Draft genome sequence of the grapevine dieback fungus Eutypa lata UCR-EL1.</title>
        <authorList>
            <person name="Blanco-Ulate B."/>
            <person name="Rolshausen P.E."/>
            <person name="Cantu D."/>
        </authorList>
    </citation>
    <scope>NUCLEOTIDE SEQUENCE [LARGE SCALE GENOMIC DNA]</scope>
    <source>
        <strain evidence="5">UCR-EL1</strain>
    </source>
</reference>
<dbReference type="InterPro" id="IPR015943">
    <property type="entry name" value="WD40/YVTN_repeat-like_dom_sf"/>
</dbReference>
<organism evidence="4 5">
    <name type="scientific">Eutypa lata (strain UCR-EL1)</name>
    <name type="common">Grapevine dieback disease fungus</name>
    <name type="synonym">Eutypa armeniacae</name>
    <dbReference type="NCBI Taxonomy" id="1287681"/>
    <lineage>
        <taxon>Eukaryota</taxon>
        <taxon>Fungi</taxon>
        <taxon>Dikarya</taxon>
        <taxon>Ascomycota</taxon>
        <taxon>Pezizomycotina</taxon>
        <taxon>Sordariomycetes</taxon>
        <taxon>Xylariomycetidae</taxon>
        <taxon>Xylariales</taxon>
        <taxon>Diatrypaceae</taxon>
        <taxon>Eutypa</taxon>
    </lineage>
</organism>
<dbReference type="HOGENOM" id="CLU_698361_0_0_1"/>
<proteinExistence type="inferred from homology"/>
<comment type="similarity">
    <text evidence="1">Belongs to the cycloisomerase 2 family.</text>
</comment>
<evidence type="ECO:0000313" key="5">
    <source>
        <dbReference type="Proteomes" id="UP000012174"/>
    </source>
</evidence>
<feature type="chain" id="PRO_5004084640" evidence="3">
    <location>
        <begin position="18"/>
        <end position="395"/>
    </location>
</feature>
<dbReference type="EMBL" id="KB707138">
    <property type="protein sequence ID" value="EMR63947.1"/>
    <property type="molecule type" value="Genomic_DNA"/>
</dbReference>
<accession>M7SIE4</accession>
<keyword evidence="5" id="KW-1185">Reference proteome</keyword>
<feature type="region of interest" description="Disordered" evidence="2">
    <location>
        <begin position="176"/>
        <end position="195"/>
    </location>
</feature>
<evidence type="ECO:0000256" key="3">
    <source>
        <dbReference type="SAM" id="SignalP"/>
    </source>
</evidence>
<name>M7SIE4_EUTLA</name>
<dbReference type="Gene3D" id="2.130.10.10">
    <property type="entry name" value="YVTN repeat-like/Quinoprotein amine dehydrogenase"/>
    <property type="match status" value="1"/>
</dbReference>
<evidence type="ECO:0000313" key="4">
    <source>
        <dbReference type="EMBL" id="EMR63947.1"/>
    </source>
</evidence>
<sequence>MFLYVLTICYLAACSVAAECNAPSVPPLKILQGGYNSSYAVLEFNPFVTPNTLEVLEYYNTTEGNLKAWLSRHPINQNLVIGCNDYAAPDAPGYLTSYTLDSNTGELTYIDVVDTGGFPVPDYGVAAAHCAFLPSGDIAGVANYYGQSAATFEFDPQTGKFGAQLNKKILEFPGYTPQPGQIGEPGNDNTSQATSHPHQIVTHPWLDVMYLPDLGEDLIGVYSIGKNGTLSNLTQYQMPYGHGPRHLAISQDGRWLYALFELAAEVGTFSVDLETGLLTKVGEDLPIYDPTTTTFSLNISGAEVHASSDGRFVYATLRNLTDASLIEPGDPSDTIAVWRQNLENGTLSRIQTAVAPGARQIRALEISPPGITASAGGESKWDASTGGAVRWDLSA</sequence>